<dbReference type="AlphaFoldDB" id="A0A437QGE6"/>
<reference evidence="3 4" key="1">
    <citation type="submission" date="2019-01" db="EMBL/GenBank/DDBJ databases">
        <authorList>
            <person name="Chen W.-M."/>
        </authorList>
    </citation>
    <scope>NUCLEOTIDE SEQUENCE [LARGE SCALE GENOMIC DNA]</scope>
    <source>
        <strain evidence="3 4">KYPC3</strain>
    </source>
</reference>
<evidence type="ECO:0000256" key="2">
    <source>
        <dbReference type="ARBA" id="ARBA00022649"/>
    </source>
</evidence>
<dbReference type="OrthoDB" id="9798046at2"/>
<accession>A0A437QGE6</accession>
<dbReference type="PANTHER" id="PTHR33755">
    <property type="entry name" value="TOXIN PARE1-RELATED"/>
    <property type="match status" value="1"/>
</dbReference>
<keyword evidence="2" id="KW-1277">Toxin-antitoxin system</keyword>
<proteinExistence type="inferred from homology"/>
<dbReference type="Gene3D" id="3.30.2310.20">
    <property type="entry name" value="RelE-like"/>
    <property type="match status" value="1"/>
</dbReference>
<evidence type="ECO:0000256" key="1">
    <source>
        <dbReference type="ARBA" id="ARBA00006226"/>
    </source>
</evidence>
<comment type="similarity">
    <text evidence="1">Belongs to the RelE toxin family.</text>
</comment>
<organism evidence="3 4">
    <name type="scientific">Rheinheimera riviphila</name>
    <dbReference type="NCBI Taxonomy" id="1834037"/>
    <lineage>
        <taxon>Bacteria</taxon>
        <taxon>Pseudomonadati</taxon>
        <taxon>Pseudomonadota</taxon>
        <taxon>Gammaproteobacteria</taxon>
        <taxon>Chromatiales</taxon>
        <taxon>Chromatiaceae</taxon>
        <taxon>Rheinheimera</taxon>
    </lineage>
</organism>
<protein>
    <submittedName>
        <fullName evidence="3">Type II toxin-antitoxin system RelE/ParE family toxin</fullName>
    </submittedName>
</protein>
<evidence type="ECO:0000313" key="3">
    <source>
        <dbReference type="EMBL" id="RVU33494.1"/>
    </source>
</evidence>
<evidence type="ECO:0000313" key="4">
    <source>
        <dbReference type="Proteomes" id="UP000283077"/>
    </source>
</evidence>
<name>A0A437QGE6_9GAMM</name>
<keyword evidence="4" id="KW-1185">Reference proteome</keyword>
<gene>
    <name evidence="3" type="ORF">EOE67_16675</name>
</gene>
<comment type="caution">
    <text evidence="3">The sequence shown here is derived from an EMBL/GenBank/DDBJ whole genome shotgun (WGS) entry which is preliminary data.</text>
</comment>
<dbReference type="RefSeq" id="WP_127700471.1">
    <property type="nucleotide sequence ID" value="NZ_SACS01000021.1"/>
</dbReference>
<sequence>MILNIAQSALADLQQIQQYYLEQGSADVGQKILQEIFQQIEMIVAHPDAGRIVPEFAQLQIREIIYPPFRIVYLREVDSVQLIRVWRSERLLILPP</sequence>
<dbReference type="EMBL" id="SACS01000021">
    <property type="protein sequence ID" value="RVU33494.1"/>
    <property type="molecule type" value="Genomic_DNA"/>
</dbReference>
<dbReference type="Proteomes" id="UP000283077">
    <property type="component" value="Unassembled WGS sequence"/>
</dbReference>
<dbReference type="InterPro" id="IPR051803">
    <property type="entry name" value="TA_system_RelE-like_toxin"/>
</dbReference>
<dbReference type="InterPro" id="IPR035093">
    <property type="entry name" value="RelE/ParE_toxin_dom_sf"/>
</dbReference>
<dbReference type="Pfam" id="PF05016">
    <property type="entry name" value="ParE_toxin"/>
    <property type="match status" value="1"/>
</dbReference>
<dbReference type="PANTHER" id="PTHR33755:SF5">
    <property type="entry name" value="TYPE II TOXIN-ANTITOXIN SYSTEM RELE_PARE FAMILY TOXIN"/>
    <property type="match status" value="1"/>
</dbReference>
<dbReference type="InterPro" id="IPR007712">
    <property type="entry name" value="RelE/ParE_toxin"/>
</dbReference>